<dbReference type="GO" id="GO:0005524">
    <property type="term" value="F:ATP binding"/>
    <property type="evidence" value="ECO:0007669"/>
    <property type="project" value="UniProtKB-KW"/>
</dbReference>
<evidence type="ECO:0000313" key="1">
    <source>
        <dbReference type="EMBL" id="MDM8274032.1"/>
    </source>
</evidence>
<organism evidence="1 2">
    <name type="scientific">Enorma phocaeensis</name>
    <dbReference type="NCBI Taxonomy" id="1871019"/>
    <lineage>
        <taxon>Bacteria</taxon>
        <taxon>Bacillati</taxon>
        <taxon>Actinomycetota</taxon>
        <taxon>Coriobacteriia</taxon>
        <taxon>Coriobacteriales</taxon>
        <taxon>Coriobacteriaceae</taxon>
        <taxon>Enorma</taxon>
    </lineage>
</organism>
<comment type="caution">
    <text evidence="1">The sequence shown here is derived from an EMBL/GenBank/DDBJ whole genome shotgun (WGS) entry which is preliminary data.</text>
</comment>
<keyword evidence="2" id="KW-1185">Reference proteome</keyword>
<gene>
    <name evidence="1" type="ORF">QUW28_00750</name>
</gene>
<sequence length="126" mass="13815">MPNASAERIQLEVRCEPRLARLVRMTAANVAALSSMSVDRIEDIRMAAEEAFIYACTVEPDEAIRIAFDVDAEHVSMDFELGEVDLASVDGAPEAAYADLILTAVCDSYAKDENPTRLHLELKADV</sequence>
<dbReference type="Proteomes" id="UP001529421">
    <property type="component" value="Unassembled WGS sequence"/>
</dbReference>
<name>A0ABT7V6A8_9ACTN</name>
<reference evidence="2" key="1">
    <citation type="submission" date="2023-06" db="EMBL/GenBank/DDBJ databases">
        <title>Identification and characterization of horizontal gene transfer across gut microbiota members of farm animals based on homology search.</title>
        <authorList>
            <person name="Zeman M."/>
            <person name="Kubasova T."/>
            <person name="Jahodarova E."/>
            <person name="Nykrynova M."/>
            <person name="Rychlik I."/>
        </authorList>
    </citation>
    <scope>NUCLEOTIDE SEQUENCE [LARGE SCALE GENOMIC DNA]</scope>
    <source>
        <strain evidence="2">154_Feed</strain>
    </source>
</reference>
<protein>
    <submittedName>
        <fullName evidence="1">ATP-binding protein</fullName>
    </submittedName>
</protein>
<keyword evidence="1" id="KW-0067">ATP-binding</keyword>
<dbReference type="EMBL" id="JAUDDZ010000001">
    <property type="protein sequence ID" value="MDM8274032.1"/>
    <property type="molecule type" value="Genomic_DNA"/>
</dbReference>
<evidence type="ECO:0000313" key="2">
    <source>
        <dbReference type="Proteomes" id="UP001529421"/>
    </source>
</evidence>
<dbReference type="RefSeq" id="WP_289543761.1">
    <property type="nucleotide sequence ID" value="NZ_JAUDDZ010000001.1"/>
</dbReference>
<accession>A0ABT7V6A8</accession>
<proteinExistence type="predicted"/>
<reference evidence="1 2" key="2">
    <citation type="submission" date="2023-06" db="EMBL/GenBank/DDBJ databases">
        <authorList>
            <person name="Zeman M."/>
            <person name="Kubasova T."/>
            <person name="Jahodarova E."/>
            <person name="Nykrynova M."/>
            <person name="Rychlik I."/>
        </authorList>
    </citation>
    <scope>NUCLEOTIDE SEQUENCE [LARGE SCALE GENOMIC DNA]</scope>
    <source>
        <strain evidence="1 2">154_Feed</strain>
    </source>
</reference>
<keyword evidence="1" id="KW-0547">Nucleotide-binding</keyword>